<organism evidence="1 2">
    <name type="scientific">Kribbella caucasensis</name>
    <dbReference type="NCBI Taxonomy" id="2512215"/>
    <lineage>
        <taxon>Bacteria</taxon>
        <taxon>Bacillati</taxon>
        <taxon>Actinomycetota</taxon>
        <taxon>Actinomycetes</taxon>
        <taxon>Propionibacteriales</taxon>
        <taxon>Kribbellaceae</taxon>
        <taxon>Kribbella</taxon>
    </lineage>
</organism>
<dbReference type="PANTHER" id="PTHR43162:SF1">
    <property type="entry name" value="PRESTALK A DIFFERENTIATION PROTEIN A"/>
    <property type="match status" value="1"/>
</dbReference>
<proteinExistence type="predicted"/>
<reference evidence="1 2" key="1">
    <citation type="submission" date="2019-03" db="EMBL/GenBank/DDBJ databases">
        <title>Genomic Encyclopedia of Type Strains, Phase III (KMG-III): the genomes of soil and plant-associated and newly described type strains.</title>
        <authorList>
            <person name="Whitman W."/>
        </authorList>
    </citation>
    <scope>NUCLEOTIDE SEQUENCE [LARGE SCALE GENOMIC DNA]</scope>
    <source>
        <strain evidence="1 2">VKM Ac-2527</strain>
    </source>
</reference>
<dbReference type="Gene3D" id="3.40.50.720">
    <property type="entry name" value="NAD(P)-binding Rossmann-like Domain"/>
    <property type="match status" value="1"/>
</dbReference>
<name>A0A4V3CAM4_9ACTN</name>
<keyword evidence="2" id="KW-1185">Reference proteome</keyword>
<dbReference type="InterPro" id="IPR036291">
    <property type="entry name" value="NAD(P)-bd_dom_sf"/>
</dbReference>
<comment type="caution">
    <text evidence="1">The sequence shown here is derived from an EMBL/GenBank/DDBJ whole genome shotgun (WGS) entry which is preliminary data.</text>
</comment>
<protein>
    <submittedName>
        <fullName evidence="1">NmrA-like family protein</fullName>
    </submittedName>
</protein>
<accession>A0A4V3CAM4</accession>
<evidence type="ECO:0000313" key="1">
    <source>
        <dbReference type="EMBL" id="TDO51462.1"/>
    </source>
</evidence>
<dbReference type="Proteomes" id="UP000295388">
    <property type="component" value="Unassembled WGS sequence"/>
</dbReference>
<dbReference type="EMBL" id="SNWQ01000003">
    <property type="protein sequence ID" value="TDO51462.1"/>
    <property type="molecule type" value="Genomic_DNA"/>
</dbReference>
<dbReference type="OrthoDB" id="116343at2"/>
<dbReference type="InterPro" id="IPR051604">
    <property type="entry name" value="Ergot_Alk_Oxidoreductase"/>
</dbReference>
<dbReference type="RefSeq" id="WP_133799406.1">
    <property type="nucleotide sequence ID" value="NZ_SNWQ01000003.1"/>
</dbReference>
<dbReference type="AlphaFoldDB" id="A0A4V3CAM4"/>
<dbReference type="SUPFAM" id="SSF51735">
    <property type="entry name" value="NAD(P)-binding Rossmann-fold domains"/>
    <property type="match status" value="1"/>
</dbReference>
<sequence>MKDVTQVFLYADPGSAQLFVAAAEAAGVKQVVLLSSMSTHAIHAETAGDPHALAERIIASGSFATTFLQPGTFMSNAMFWSHQIRALGQVRLPYLDAEEAPIHEQDIADVAIRVLSDGPGSEHDSRAYALTGPESMTRRHQIALIGETTGIPIDPVDLTPDQAREELGQTMRNPAQLEHLMFYWASRVGTPHPIEPTVEQLTDHPARPFTIWLEDHPDIFAT</sequence>
<gene>
    <name evidence="1" type="ORF">EV643_103199</name>
</gene>
<dbReference type="Gene3D" id="3.90.25.10">
    <property type="entry name" value="UDP-galactose 4-epimerase, domain 1"/>
    <property type="match status" value="1"/>
</dbReference>
<evidence type="ECO:0000313" key="2">
    <source>
        <dbReference type="Proteomes" id="UP000295388"/>
    </source>
</evidence>
<dbReference type="PANTHER" id="PTHR43162">
    <property type="match status" value="1"/>
</dbReference>